<evidence type="ECO:0000256" key="1">
    <source>
        <dbReference type="ARBA" id="ARBA00001933"/>
    </source>
</evidence>
<evidence type="ECO:0000256" key="8">
    <source>
        <dbReference type="HAMAP-Rule" id="MF_00423"/>
    </source>
</evidence>
<evidence type="ECO:0000256" key="4">
    <source>
        <dbReference type="ARBA" id="ARBA00022898"/>
    </source>
</evidence>
<keyword evidence="5 8" id="KW-0648">Protein biosynthesis</keyword>
<evidence type="ECO:0000313" key="12">
    <source>
        <dbReference type="Proteomes" id="UP000004671"/>
    </source>
</evidence>
<name>H1XRE2_CALAY</name>
<evidence type="ECO:0000256" key="3">
    <source>
        <dbReference type="ARBA" id="ARBA00022679"/>
    </source>
</evidence>
<dbReference type="Proteomes" id="UP000004671">
    <property type="component" value="Chromosome"/>
</dbReference>
<dbReference type="HOGENOM" id="CLU_038142_1_0_0"/>
<dbReference type="InParanoid" id="H1XRE2"/>
<reference evidence="10 13" key="2">
    <citation type="submission" date="2016-11" db="EMBL/GenBank/DDBJ databases">
        <title>Genomic analysis of Caldithrix abyssi and proposal of a novel bacterial phylum Caldithrichaeota.</title>
        <authorList>
            <person name="Kublanov I."/>
            <person name="Sigalova O."/>
            <person name="Gavrilov S."/>
            <person name="Lebedinsky A."/>
            <person name="Ivanova N."/>
            <person name="Daum C."/>
            <person name="Reddy T."/>
            <person name="Klenk H.P."/>
            <person name="Goker M."/>
            <person name="Reva O."/>
            <person name="Miroshnichenko M."/>
            <person name="Kyprides N."/>
            <person name="Woyke T."/>
            <person name="Gelfand M."/>
        </authorList>
    </citation>
    <scope>NUCLEOTIDE SEQUENCE [LARGE SCALE GENOMIC DNA]</scope>
    <source>
        <strain evidence="10 13">LF13</strain>
    </source>
</reference>
<dbReference type="GO" id="GO:0001514">
    <property type="term" value="P:selenocysteine incorporation"/>
    <property type="evidence" value="ECO:0007669"/>
    <property type="project" value="UniProtKB-UniRule"/>
</dbReference>
<gene>
    <name evidence="8 10" type="primary">selA</name>
    <name evidence="10" type="ORF">Cabys_1667</name>
    <name evidence="11" type="ORF">Calab_2816</name>
</gene>
<evidence type="ECO:0000313" key="11">
    <source>
        <dbReference type="EMBL" id="EHO42423.1"/>
    </source>
</evidence>
<evidence type="ECO:0000256" key="6">
    <source>
        <dbReference type="ARBA" id="ARBA00023266"/>
    </source>
</evidence>
<accession>H1XRE2</accession>
<evidence type="ECO:0000256" key="9">
    <source>
        <dbReference type="PIRSR" id="PIRSR618319-50"/>
    </source>
</evidence>
<keyword evidence="12" id="KW-1185">Reference proteome</keyword>
<feature type="modified residue" description="N6-(pyridoxal phosphate)lysine" evidence="8 9">
    <location>
        <position position="295"/>
    </location>
</feature>
<evidence type="ECO:0000256" key="7">
    <source>
        <dbReference type="ARBA" id="ARBA00044507"/>
    </source>
</evidence>
<dbReference type="RefSeq" id="WP_006929761.1">
    <property type="nucleotide sequence ID" value="NZ_CM001402.1"/>
</dbReference>
<keyword evidence="3 8" id="KW-0808">Transferase</keyword>
<comment type="subcellular location">
    <subcellularLocation>
        <location evidence="8">Cytoplasm</location>
    </subcellularLocation>
</comment>
<evidence type="ECO:0000313" key="13">
    <source>
        <dbReference type="Proteomes" id="UP000183868"/>
    </source>
</evidence>
<dbReference type="InterPro" id="IPR015421">
    <property type="entry name" value="PyrdxlP-dep_Trfase_major"/>
</dbReference>
<dbReference type="SUPFAM" id="SSF53383">
    <property type="entry name" value="PLP-dependent transferases"/>
    <property type="match status" value="1"/>
</dbReference>
<dbReference type="GO" id="GO:0004125">
    <property type="term" value="F:L-seryl-tRNA(Sec) selenium transferase activity"/>
    <property type="evidence" value="ECO:0007669"/>
    <property type="project" value="UniProtKB-UniRule"/>
</dbReference>
<evidence type="ECO:0000256" key="2">
    <source>
        <dbReference type="ARBA" id="ARBA00022490"/>
    </source>
</evidence>
<dbReference type="UniPathway" id="UPA00906">
    <property type="reaction ID" value="UER00896"/>
</dbReference>
<dbReference type="InterPro" id="IPR015424">
    <property type="entry name" value="PyrdxlP-dep_Trfase"/>
</dbReference>
<evidence type="ECO:0000313" key="10">
    <source>
        <dbReference type="EMBL" id="APF18416.1"/>
    </source>
</evidence>
<dbReference type="InterPro" id="IPR018319">
    <property type="entry name" value="SelA-like"/>
</dbReference>
<dbReference type="Proteomes" id="UP000183868">
    <property type="component" value="Chromosome"/>
</dbReference>
<dbReference type="Gene3D" id="3.90.1150.180">
    <property type="match status" value="1"/>
</dbReference>
<dbReference type="PANTHER" id="PTHR32328:SF0">
    <property type="entry name" value="L-SERYL-TRNA(SEC) SELENIUM TRANSFERASE"/>
    <property type="match status" value="1"/>
</dbReference>
<dbReference type="AlphaFoldDB" id="H1XRE2"/>
<dbReference type="Pfam" id="PF03841">
    <property type="entry name" value="SelA"/>
    <property type="match status" value="1"/>
</dbReference>
<dbReference type="FunCoup" id="H1XRE2">
    <property type="interactions" value="106"/>
</dbReference>
<comment type="catalytic activity">
    <reaction evidence="8">
        <text>L-seryl-tRNA(Sec) + selenophosphate + H(+) = L-selenocysteinyl-tRNA(Sec) + phosphate</text>
        <dbReference type="Rhea" id="RHEA:22728"/>
        <dbReference type="Rhea" id="RHEA-COMP:9742"/>
        <dbReference type="Rhea" id="RHEA-COMP:9743"/>
        <dbReference type="ChEBI" id="CHEBI:15378"/>
        <dbReference type="ChEBI" id="CHEBI:16144"/>
        <dbReference type="ChEBI" id="CHEBI:43474"/>
        <dbReference type="ChEBI" id="CHEBI:78533"/>
        <dbReference type="ChEBI" id="CHEBI:78573"/>
        <dbReference type="EC" id="2.9.1.1"/>
    </reaction>
</comment>
<dbReference type="EC" id="2.9.1.1" evidence="8"/>
<keyword evidence="2 8" id="KW-0963">Cytoplasm</keyword>
<evidence type="ECO:0000256" key="5">
    <source>
        <dbReference type="ARBA" id="ARBA00022917"/>
    </source>
</evidence>
<dbReference type="InterPro" id="IPR004534">
    <property type="entry name" value="SelA_trans"/>
</dbReference>
<keyword evidence="6 8" id="KW-0711">Selenium</keyword>
<organism evidence="11 12">
    <name type="scientific">Caldithrix abyssi DSM 13497</name>
    <dbReference type="NCBI Taxonomy" id="880073"/>
    <lineage>
        <taxon>Bacteria</taxon>
        <taxon>Pseudomonadati</taxon>
        <taxon>Calditrichota</taxon>
        <taxon>Calditrichia</taxon>
        <taxon>Calditrichales</taxon>
        <taxon>Calditrichaceae</taxon>
        <taxon>Caldithrix</taxon>
    </lineage>
</organism>
<comment type="pathway">
    <text evidence="8">Aminoacyl-tRNA biosynthesis; selenocysteinyl-tRNA(Sec) biosynthesis; selenocysteinyl-tRNA(Sec) from L-seryl-tRNA(Sec) (bacterial route): step 1/1.</text>
</comment>
<dbReference type="KEGG" id="caby:Cabys_1667"/>
<dbReference type="Gene3D" id="3.40.640.10">
    <property type="entry name" value="Type I PLP-dependent aspartate aminotransferase-like (Major domain)"/>
    <property type="match status" value="1"/>
</dbReference>
<protein>
    <recommendedName>
        <fullName evidence="8">L-seryl-tRNA(Sec) selenium transferase</fullName>
        <ecNumber evidence="8">2.9.1.1</ecNumber>
    </recommendedName>
    <alternativeName>
        <fullName evidence="8">Selenocysteine synthase</fullName>
        <shortName evidence="8">Sec synthase</shortName>
    </alternativeName>
    <alternativeName>
        <fullName evidence="8">Selenocysteinyl-tRNA(Sec) synthase</fullName>
    </alternativeName>
</protein>
<dbReference type="GO" id="GO:0005737">
    <property type="term" value="C:cytoplasm"/>
    <property type="evidence" value="ECO:0007669"/>
    <property type="project" value="UniProtKB-SubCell"/>
</dbReference>
<dbReference type="EMBL" id="CP018099">
    <property type="protein sequence ID" value="APF18416.1"/>
    <property type="molecule type" value="Genomic_DNA"/>
</dbReference>
<keyword evidence="4 8" id="KW-0663">Pyridoxal phosphate</keyword>
<comment type="cofactor">
    <cofactor evidence="1 8 9">
        <name>pyridoxal 5'-phosphate</name>
        <dbReference type="ChEBI" id="CHEBI:597326"/>
    </cofactor>
</comment>
<dbReference type="STRING" id="880073.Cabys_1667"/>
<comment type="similarity">
    <text evidence="7 8">Belongs to the SelA family.</text>
</comment>
<proteinExistence type="inferred from homology"/>
<sequence>MQPSKNFLKKLPSTHKLLSSLEDEFPEIKADILKKLINQHLEQARENPALLNLAEKSKDEIEIALRSRLSDALRALQRGTLRKVINATGVVLHTGLGRAPIEPSWMESLKEISAYCNLELDLASGKRGQRNDHLSYLLRLLTGAEDGFAVNNNAAAVMLMLNTLGYQKEVIISRGEMIEIGGSFRLPEVMKASGCILREIGSTNKTHLRDYEETIHEQSGAILICHPSNYEVQGFTHKPALEEVVALAHDRGLPVIYDLGSGSMPETSHLAGGYEPEVNAIVRAGVDLISFSGDKLLGGPQAGIIVGKREYVQRCAQNHLLRALRLDKFMIKLLQQTLLQYFYKDSSQRILAHQALQASEQELKKRCENFLNALQPEFRKFFQIETTPGRVGSGAYPLLHLPGAALRLQSEKVKASRFSKLMRLQEPPVITYIEDEQVVLDLRTVLPQDEPILKEKVEKTLKELLARE</sequence>
<dbReference type="OrthoDB" id="9787096at2"/>
<dbReference type="NCBIfam" id="TIGR00474">
    <property type="entry name" value="selA"/>
    <property type="match status" value="1"/>
</dbReference>
<dbReference type="GO" id="GO:0001717">
    <property type="term" value="P:conversion of seryl-tRNAsec to selenocys-tRNAsec"/>
    <property type="evidence" value="ECO:0007669"/>
    <property type="project" value="UniProtKB-UniRule"/>
</dbReference>
<dbReference type="HAMAP" id="MF_00423">
    <property type="entry name" value="SelA"/>
    <property type="match status" value="1"/>
</dbReference>
<reference evidence="11 12" key="1">
    <citation type="submission" date="2011-09" db="EMBL/GenBank/DDBJ databases">
        <title>The permanent draft genome of Caldithrix abyssi DSM 13497.</title>
        <authorList>
            <consortium name="US DOE Joint Genome Institute (JGI-PGF)"/>
            <person name="Lucas S."/>
            <person name="Han J."/>
            <person name="Lapidus A."/>
            <person name="Bruce D."/>
            <person name="Goodwin L."/>
            <person name="Pitluck S."/>
            <person name="Peters L."/>
            <person name="Kyrpides N."/>
            <person name="Mavromatis K."/>
            <person name="Ivanova N."/>
            <person name="Mikhailova N."/>
            <person name="Chertkov O."/>
            <person name="Detter J.C."/>
            <person name="Tapia R."/>
            <person name="Han C."/>
            <person name="Land M."/>
            <person name="Hauser L."/>
            <person name="Markowitz V."/>
            <person name="Cheng J.-F."/>
            <person name="Hugenholtz P."/>
            <person name="Woyke T."/>
            <person name="Wu D."/>
            <person name="Spring S."/>
            <person name="Brambilla E."/>
            <person name="Klenk H.-P."/>
            <person name="Eisen J.A."/>
        </authorList>
    </citation>
    <scope>NUCLEOTIDE SEQUENCE [LARGE SCALE GENOMIC DNA]</scope>
    <source>
        <strain evidence="11 12">DSM 13497</strain>
    </source>
</reference>
<dbReference type="PaxDb" id="880073-Calab_2816"/>
<comment type="function">
    <text evidence="8">Converts seryl-tRNA(Sec) to selenocysteinyl-tRNA(Sec) required for selenoprotein biosynthesis.</text>
</comment>
<dbReference type="PANTHER" id="PTHR32328">
    <property type="entry name" value="L-SERYL-TRNA(SEC) SELENIUM TRANSFERASE"/>
    <property type="match status" value="1"/>
</dbReference>
<dbReference type="eggNOG" id="COG1921">
    <property type="taxonomic scope" value="Bacteria"/>
</dbReference>
<dbReference type="EMBL" id="CM001402">
    <property type="protein sequence ID" value="EHO42423.1"/>
    <property type="molecule type" value="Genomic_DNA"/>
</dbReference>